<reference evidence="2" key="1">
    <citation type="journal article" date="2020" name="G3 (Bethesda)">
        <title>High-Quality Assemblies for Three Invasive Social Wasps from the &lt;i&gt;Vespula&lt;/i&gt; Genus.</title>
        <authorList>
            <person name="Harrop T.W.R."/>
            <person name="Guhlin J."/>
            <person name="McLaughlin G.M."/>
            <person name="Permina E."/>
            <person name="Stockwell P."/>
            <person name="Gilligan J."/>
            <person name="Le Lec M.F."/>
            <person name="Gruber M.A.M."/>
            <person name="Quinn O."/>
            <person name="Lovegrove M."/>
            <person name="Duncan E.J."/>
            <person name="Remnant E.J."/>
            <person name="Van Eeckhoven J."/>
            <person name="Graham B."/>
            <person name="Knapp R.A."/>
            <person name="Langford K.W."/>
            <person name="Kronenberg Z."/>
            <person name="Press M.O."/>
            <person name="Eacker S.M."/>
            <person name="Wilson-Rankin E.E."/>
            <person name="Purcell J."/>
            <person name="Lester P.J."/>
            <person name="Dearden P.K."/>
        </authorList>
    </citation>
    <scope>NUCLEOTIDE SEQUENCE</scope>
    <source>
        <strain evidence="2">Marl-1</strain>
    </source>
</reference>
<organism evidence="2 3">
    <name type="scientific">Vespula vulgaris</name>
    <name type="common">Yellow jacket</name>
    <name type="synonym">Wasp</name>
    <dbReference type="NCBI Taxonomy" id="7454"/>
    <lineage>
        <taxon>Eukaryota</taxon>
        <taxon>Metazoa</taxon>
        <taxon>Ecdysozoa</taxon>
        <taxon>Arthropoda</taxon>
        <taxon>Hexapoda</taxon>
        <taxon>Insecta</taxon>
        <taxon>Pterygota</taxon>
        <taxon>Neoptera</taxon>
        <taxon>Endopterygota</taxon>
        <taxon>Hymenoptera</taxon>
        <taxon>Apocrita</taxon>
        <taxon>Aculeata</taxon>
        <taxon>Vespoidea</taxon>
        <taxon>Vespidae</taxon>
        <taxon>Vespinae</taxon>
        <taxon>Vespula</taxon>
    </lineage>
</organism>
<evidence type="ECO:0000256" key="1">
    <source>
        <dbReference type="SAM" id="MobiDB-lite"/>
    </source>
</evidence>
<dbReference type="EMBL" id="JACSEA010000010">
    <property type="protein sequence ID" value="KAF7391084.1"/>
    <property type="molecule type" value="Genomic_DNA"/>
</dbReference>
<dbReference type="Proteomes" id="UP000614350">
    <property type="component" value="Unassembled WGS sequence"/>
</dbReference>
<name>A0A834N116_VESVU</name>
<accession>A0A834N116</accession>
<comment type="caution">
    <text evidence="2">The sequence shown here is derived from an EMBL/GenBank/DDBJ whole genome shotgun (WGS) entry which is preliminary data.</text>
</comment>
<keyword evidence="3" id="KW-1185">Reference proteome</keyword>
<evidence type="ECO:0000313" key="3">
    <source>
        <dbReference type="Proteomes" id="UP000614350"/>
    </source>
</evidence>
<protein>
    <submittedName>
        <fullName evidence="2">Uncharacterized protein</fullName>
    </submittedName>
</protein>
<feature type="compositionally biased region" description="Pro residues" evidence="1">
    <location>
        <begin position="56"/>
        <end position="66"/>
    </location>
</feature>
<feature type="region of interest" description="Disordered" evidence="1">
    <location>
        <begin position="50"/>
        <end position="75"/>
    </location>
</feature>
<gene>
    <name evidence="2" type="ORF">HZH66_009564</name>
</gene>
<dbReference type="AlphaFoldDB" id="A0A834N116"/>
<sequence length="182" mass="20610">MTACNVATYASHKPDSWCNVHLRTRWNGAECLWSLMGSWYSTGVEGHRRRMGRIKPPLPPSPPRPPTIENSRREVTETPAWSGLKFRNPTRDRSKTEKEVASVEDVGKVWILSLRAAEDKFMSQLSPGTKCAEIRSVFFLRFFDKIAQQLEGKQSLNIPKVNNSQRSLLPRTVLDGGVPMKS</sequence>
<evidence type="ECO:0000313" key="2">
    <source>
        <dbReference type="EMBL" id="KAF7391084.1"/>
    </source>
</evidence>
<proteinExistence type="predicted"/>